<proteinExistence type="predicted"/>
<sequence>APAAARLRRAAERRRIRLLLMPDGMAKRRRNGSHYDAARDAIRWRVEWRVDGATLVDERADERTPLRELLAAHAAAAGRRPPVACDLQDPETFALLLLRAPGPANDPRYDRLDPSVGLDLNLADRCVIEYPQIVVARPGDVDRRFRLAPNPVQLFFADDQSTSAGGHGEMRRA</sequence>
<evidence type="ECO:0000259" key="1">
    <source>
        <dbReference type="Pfam" id="PF25790"/>
    </source>
</evidence>
<keyword evidence="3" id="KW-1185">Reference proteome</keyword>
<dbReference type="Pfam" id="PF25790">
    <property type="entry name" value="BCD1"/>
    <property type="match status" value="1"/>
</dbReference>
<dbReference type="GO" id="GO:0000463">
    <property type="term" value="P:maturation of LSU-rRNA from tricistronic rRNA transcript (SSU-rRNA, 5.8S rRNA, LSU-rRNA)"/>
    <property type="evidence" value="ECO:0007669"/>
    <property type="project" value="TreeGrafter"/>
</dbReference>
<dbReference type="Proteomes" id="UP000789595">
    <property type="component" value="Unassembled WGS sequence"/>
</dbReference>
<organism evidence="2 3">
    <name type="scientific">Pelagomonas calceolata</name>
    <dbReference type="NCBI Taxonomy" id="35677"/>
    <lineage>
        <taxon>Eukaryota</taxon>
        <taxon>Sar</taxon>
        <taxon>Stramenopiles</taxon>
        <taxon>Ochrophyta</taxon>
        <taxon>Pelagophyceae</taxon>
        <taxon>Pelagomonadales</taxon>
        <taxon>Pelagomonadaceae</taxon>
        <taxon>Pelagomonas</taxon>
    </lineage>
</organism>
<dbReference type="EMBL" id="CAKKNE010000003">
    <property type="protein sequence ID" value="CAH0372721.1"/>
    <property type="molecule type" value="Genomic_DNA"/>
</dbReference>
<comment type="caution">
    <text evidence="2">The sequence shown here is derived from an EMBL/GenBank/DDBJ whole genome shotgun (WGS) entry which is preliminary data.</text>
</comment>
<dbReference type="GO" id="GO:0005634">
    <property type="term" value="C:nucleus"/>
    <property type="evidence" value="ECO:0007669"/>
    <property type="project" value="TreeGrafter"/>
</dbReference>
<dbReference type="PANTHER" id="PTHR13483">
    <property type="entry name" value="BOX C_D SNORNA PROTEIN 1-RELATED"/>
    <property type="match status" value="1"/>
</dbReference>
<name>A0A8J2SQY4_9STRA</name>
<reference evidence="2" key="1">
    <citation type="submission" date="2021-11" db="EMBL/GenBank/DDBJ databases">
        <authorList>
            <consortium name="Genoscope - CEA"/>
            <person name="William W."/>
        </authorList>
    </citation>
    <scope>NUCLEOTIDE SEQUENCE</scope>
</reference>
<dbReference type="GO" id="GO:0000492">
    <property type="term" value="P:box C/D snoRNP assembly"/>
    <property type="evidence" value="ECO:0007669"/>
    <property type="project" value="TreeGrafter"/>
</dbReference>
<dbReference type="GO" id="GO:0070761">
    <property type="term" value="C:pre-snoRNP complex"/>
    <property type="evidence" value="ECO:0007669"/>
    <property type="project" value="TreeGrafter"/>
</dbReference>
<dbReference type="AlphaFoldDB" id="A0A8J2SQY4"/>
<evidence type="ECO:0000313" key="2">
    <source>
        <dbReference type="EMBL" id="CAH0372721.1"/>
    </source>
</evidence>
<accession>A0A8J2SQY4</accession>
<gene>
    <name evidence="2" type="ORF">PECAL_3P27430</name>
</gene>
<evidence type="ECO:0000313" key="3">
    <source>
        <dbReference type="Proteomes" id="UP000789595"/>
    </source>
</evidence>
<feature type="non-terminal residue" evidence="2">
    <location>
        <position position="1"/>
    </location>
</feature>
<protein>
    <recommendedName>
        <fullName evidence="1">BCD1 alpha/beta domain-containing protein</fullName>
    </recommendedName>
</protein>
<dbReference type="InterPro" id="IPR051639">
    <property type="entry name" value="BCD1"/>
</dbReference>
<dbReference type="GO" id="GO:0048254">
    <property type="term" value="P:snoRNA localization"/>
    <property type="evidence" value="ECO:0007669"/>
    <property type="project" value="TreeGrafter"/>
</dbReference>
<dbReference type="InterPro" id="IPR057721">
    <property type="entry name" value="BCD1_alpha/beta"/>
</dbReference>
<feature type="domain" description="BCD1 alpha/beta" evidence="1">
    <location>
        <begin position="6"/>
        <end position="140"/>
    </location>
</feature>
<dbReference type="OrthoDB" id="272357at2759"/>